<feature type="repeat" description="WD" evidence="9">
    <location>
        <begin position="930"/>
        <end position="963"/>
    </location>
</feature>
<evidence type="ECO:0000256" key="3">
    <source>
        <dbReference type="ARBA" id="ARBA00022679"/>
    </source>
</evidence>
<feature type="region of interest" description="Disordered" evidence="11">
    <location>
        <begin position="259"/>
        <end position="280"/>
    </location>
</feature>
<dbReference type="GO" id="GO:0004672">
    <property type="term" value="F:protein kinase activity"/>
    <property type="evidence" value="ECO:0007669"/>
    <property type="project" value="InterPro"/>
</dbReference>
<evidence type="ECO:0000313" key="14">
    <source>
        <dbReference type="Proteomes" id="UP000327013"/>
    </source>
</evidence>
<dbReference type="GO" id="GO:0005524">
    <property type="term" value="F:ATP binding"/>
    <property type="evidence" value="ECO:0007669"/>
    <property type="project" value="InterPro"/>
</dbReference>
<keyword evidence="14" id="KW-1185">Reference proteome</keyword>
<dbReference type="PROSITE" id="PS50011">
    <property type="entry name" value="PROTEIN_KINASE_DOM"/>
    <property type="match status" value="1"/>
</dbReference>
<dbReference type="PANTHER" id="PTHR44218">
    <property type="entry name" value="PROTEIN SPA1-RELATED 2"/>
    <property type="match status" value="1"/>
</dbReference>
<dbReference type="SUPFAM" id="SSF56112">
    <property type="entry name" value="Protein kinase-like (PK-like)"/>
    <property type="match status" value="1"/>
</dbReference>
<dbReference type="InterPro" id="IPR011009">
    <property type="entry name" value="Kinase-like_dom_sf"/>
</dbReference>
<reference evidence="13 14" key="1">
    <citation type="submission" date="2019-06" db="EMBL/GenBank/DDBJ databases">
        <title>A chromosomal-level reference genome of Carpinus fangiana (Coryloideae, Betulaceae).</title>
        <authorList>
            <person name="Yang X."/>
            <person name="Wang Z."/>
            <person name="Zhang L."/>
            <person name="Hao G."/>
            <person name="Liu J."/>
            <person name="Yang Y."/>
        </authorList>
    </citation>
    <scope>NUCLEOTIDE SEQUENCE [LARGE SCALE GENOMIC DNA]</scope>
    <source>
        <strain evidence="13">Cfa_2016G</strain>
        <tissue evidence="13">Leaf</tissue>
    </source>
</reference>
<dbReference type="OrthoDB" id="273771at2759"/>
<dbReference type="Pfam" id="PF00400">
    <property type="entry name" value="WD40"/>
    <property type="match status" value="3"/>
</dbReference>
<dbReference type="FunFam" id="2.130.10.10:FF:000090">
    <property type="entry name" value="E3 ubiquitin-protein ligase RFWD2 isoform X1"/>
    <property type="match status" value="1"/>
</dbReference>
<comment type="subcellular location">
    <subcellularLocation>
        <location evidence="1">Nucleus</location>
    </subcellularLocation>
</comment>
<dbReference type="InterPro" id="IPR036322">
    <property type="entry name" value="WD40_repeat_dom_sf"/>
</dbReference>
<name>A0A5N6R8E1_9ROSI</name>
<gene>
    <name evidence="13" type="ORF">FH972_012846</name>
</gene>
<dbReference type="EMBL" id="CM017325">
    <property type="protein sequence ID" value="KAE8056047.1"/>
    <property type="molecule type" value="Genomic_DNA"/>
</dbReference>
<dbReference type="InterPro" id="IPR001680">
    <property type="entry name" value="WD40_rpt"/>
</dbReference>
<evidence type="ECO:0000256" key="1">
    <source>
        <dbReference type="ARBA" id="ARBA00004123"/>
    </source>
</evidence>
<keyword evidence="2 9" id="KW-0853">WD repeat</keyword>
<dbReference type="GO" id="GO:0005634">
    <property type="term" value="C:nucleus"/>
    <property type="evidence" value="ECO:0007669"/>
    <property type="project" value="UniProtKB-SubCell"/>
</dbReference>
<dbReference type="InterPro" id="IPR020472">
    <property type="entry name" value="WD40_PAC1"/>
</dbReference>
<keyword evidence="5" id="KW-0833">Ubl conjugation pathway</keyword>
<evidence type="ECO:0000256" key="10">
    <source>
        <dbReference type="SAM" id="Coils"/>
    </source>
</evidence>
<dbReference type="GO" id="GO:0009585">
    <property type="term" value="P:red, far-red light phototransduction"/>
    <property type="evidence" value="ECO:0007669"/>
    <property type="project" value="UniProtKB-KW"/>
</dbReference>
<dbReference type="InterPro" id="IPR015943">
    <property type="entry name" value="WD40/YVTN_repeat-like_dom_sf"/>
</dbReference>
<dbReference type="GO" id="GO:0009640">
    <property type="term" value="P:photomorphogenesis"/>
    <property type="evidence" value="ECO:0007669"/>
    <property type="project" value="InterPro"/>
</dbReference>
<dbReference type="InterPro" id="IPR044630">
    <property type="entry name" value="SPA1/2/3/4"/>
</dbReference>
<keyword evidence="8" id="KW-0607">Phytochrome signaling pathway</keyword>
<dbReference type="PROSITE" id="PS00678">
    <property type="entry name" value="WD_REPEATS_1"/>
    <property type="match status" value="1"/>
</dbReference>
<sequence length="1069" mass="119006">MDEGVGDEATTLGVMEGTRLQSKESEYSLKPEGRNMLESQEMFIPGEVDYNQSPTQEFAVQEGKNVNRSINHGNGLEQPHASLCSMDDAGIMVEELRVTNYNGSNLAIVGTSSNRGRTQARQNQWQHLYQLGGGSGGGSSRGDTLCRDNGQGMSSFWEDMGGTHFPELLAQKPVSNDSQDMTEQLMTAENQEALGNNFGGIRTKIISKSGFSEFFVKKTLKGKGIVCKGPPNDGFHVGLRDQNNLKIGGSTIVASDVSQGLGSKTAMPSPEGIAELRPPDGSDHDGVGFRQWLKVGRHKASKVNCLYIFRQIVDVVDNFHSQGVALKDLRPSCFRLLPSNQVKYIGSPVERETLNSVVDRNTLRSDNCLIRKRPLEQVMFPSAALHAKKQKFPENAHFIRRWHQFPSRSCHKLESAYDSNINITYPRDSCDDYNEANASTECESQSKPSSPCASTVAQQQLTSLSNRLEEKWYRSPEELGEGGYTTSSNIYCLGILIFELLGRFDSERAHAAAMSDLRHRILPPNFLSENPKEAGFCLWLIHPEPSSRPTTREIIQSEVINGVAEVRAEELSSSIDQDDADSELLSHFLVSLKEEKHQRASKLAEEISCLEADIEEVEKRRTLKNSLVHSCLQNDSLGRKETVFYHKEPSSLDVLSGSPPISNTNDLWLTRSIHQLEKPYFSLRSEIQHTVSDATTRPDKDLLKHRENWCLAQKDEEKQIPTDRLGAFFDGLCKYARYSKFEVRGILRNGDFNNSANVICSLSFDRDEEYFAAAGVSKKIKIFEFNALLNDSVDIHYPAIEMSNKSKLSCVCWNNYIKNYLASTDYDGVVKLWDAGTGQAFSQFTEHERRAWSVDFSQVSPTKLASGSDDCLVKLWSISERNSLNTIKNIANVCCVQFSAHSSHLLAFGSADYKTYCYDLRFTKIPWCVLSGHEKAVSYVKFLDSETLVSASTDNTLKLWDLNKTSPSGLSNNACSLTLSGHANEKNFVGLSTADGYITCGSETNEVYVYHRSLPMPVTSYKFGSIDPISGKESDDDNMQFVSSVCWRGKSDMVVAANSSGCIKVLQLV</sequence>
<evidence type="ECO:0000256" key="7">
    <source>
        <dbReference type="ARBA" id="ARBA00023242"/>
    </source>
</evidence>
<feature type="repeat" description="WD" evidence="9">
    <location>
        <begin position="801"/>
        <end position="843"/>
    </location>
</feature>
<organism evidence="13 14">
    <name type="scientific">Carpinus fangiana</name>
    <dbReference type="NCBI Taxonomy" id="176857"/>
    <lineage>
        <taxon>Eukaryota</taxon>
        <taxon>Viridiplantae</taxon>
        <taxon>Streptophyta</taxon>
        <taxon>Embryophyta</taxon>
        <taxon>Tracheophyta</taxon>
        <taxon>Spermatophyta</taxon>
        <taxon>Magnoliopsida</taxon>
        <taxon>eudicotyledons</taxon>
        <taxon>Gunneridae</taxon>
        <taxon>Pentapetalae</taxon>
        <taxon>rosids</taxon>
        <taxon>fabids</taxon>
        <taxon>Fagales</taxon>
        <taxon>Betulaceae</taxon>
        <taxon>Carpinus</taxon>
    </lineage>
</organism>
<evidence type="ECO:0000256" key="4">
    <source>
        <dbReference type="ARBA" id="ARBA00022737"/>
    </source>
</evidence>
<dbReference type="PRINTS" id="PR00320">
    <property type="entry name" value="GPROTEINBRPT"/>
</dbReference>
<evidence type="ECO:0000256" key="11">
    <source>
        <dbReference type="SAM" id="MobiDB-lite"/>
    </source>
</evidence>
<dbReference type="SUPFAM" id="SSF50978">
    <property type="entry name" value="WD40 repeat-like"/>
    <property type="match status" value="1"/>
</dbReference>
<keyword evidence="7" id="KW-0539">Nucleus</keyword>
<dbReference type="AlphaFoldDB" id="A0A5N6R8E1"/>
<evidence type="ECO:0000256" key="2">
    <source>
        <dbReference type="ARBA" id="ARBA00022574"/>
    </source>
</evidence>
<dbReference type="PANTHER" id="PTHR44218:SF15">
    <property type="entry name" value="PROTEIN SPA1-RELATED 2"/>
    <property type="match status" value="1"/>
</dbReference>
<keyword evidence="4" id="KW-0677">Repeat</keyword>
<feature type="repeat" description="WD" evidence="9">
    <location>
        <begin position="844"/>
        <end position="886"/>
    </location>
</feature>
<evidence type="ECO:0000256" key="8">
    <source>
        <dbReference type="ARBA" id="ARBA00084091"/>
    </source>
</evidence>
<dbReference type="InterPro" id="IPR000719">
    <property type="entry name" value="Prot_kinase_dom"/>
</dbReference>
<keyword evidence="6 10" id="KW-0175">Coiled coil</keyword>
<feature type="region of interest" description="Disordered" evidence="11">
    <location>
        <begin position="1"/>
        <end position="24"/>
    </location>
</feature>
<dbReference type="Gene3D" id="1.10.510.10">
    <property type="entry name" value="Transferase(Phosphotransferase) domain 1"/>
    <property type="match status" value="1"/>
</dbReference>
<protein>
    <recommendedName>
        <fullName evidence="12">Protein kinase domain-containing protein</fullName>
    </recommendedName>
</protein>
<feature type="domain" description="Protein kinase" evidence="12">
    <location>
        <begin position="125"/>
        <end position="560"/>
    </location>
</feature>
<dbReference type="Gene3D" id="2.130.10.10">
    <property type="entry name" value="YVTN repeat-like/Quinoprotein amine dehydrogenase"/>
    <property type="match status" value="1"/>
</dbReference>
<dbReference type="InterPro" id="IPR019775">
    <property type="entry name" value="WD40_repeat_CS"/>
</dbReference>
<dbReference type="SMART" id="SM00320">
    <property type="entry name" value="WD40"/>
    <property type="match status" value="7"/>
</dbReference>
<keyword evidence="3" id="KW-0808">Transferase</keyword>
<dbReference type="PROSITE" id="PS50294">
    <property type="entry name" value="WD_REPEATS_REGION"/>
    <property type="match status" value="1"/>
</dbReference>
<evidence type="ECO:0000259" key="12">
    <source>
        <dbReference type="PROSITE" id="PS50011"/>
    </source>
</evidence>
<evidence type="ECO:0000256" key="9">
    <source>
        <dbReference type="PROSITE-ProRule" id="PRU00221"/>
    </source>
</evidence>
<dbReference type="GO" id="GO:0042802">
    <property type="term" value="F:identical protein binding"/>
    <property type="evidence" value="ECO:0007669"/>
    <property type="project" value="UniProtKB-ARBA"/>
</dbReference>
<proteinExistence type="predicted"/>
<evidence type="ECO:0000313" key="13">
    <source>
        <dbReference type="EMBL" id="KAE8056047.1"/>
    </source>
</evidence>
<feature type="coiled-coil region" evidence="10">
    <location>
        <begin position="593"/>
        <end position="620"/>
    </location>
</feature>
<dbReference type="PROSITE" id="PS50082">
    <property type="entry name" value="WD_REPEATS_2"/>
    <property type="match status" value="3"/>
</dbReference>
<evidence type="ECO:0000256" key="6">
    <source>
        <dbReference type="ARBA" id="ARBA00023054"/>
    </source>
</evidence>
<accession>A0A5N6R8E1</accession>
<dbReference type="Proteomes" id="UP000327013">
    <property type="component" value="Chromosome 5"/>
</dbReference>
<evidence type="ECO:0000256" key="5">
    <source>
        <dbReference type="ARBA" id="ARBA00022786"/>
    </source>
</evidence>